<keyword evidence="6" id="KW-0378">Hydrolase</keyword>
<comment type="caution">
    <text evidence="6">The sequence shown here is derived from an EMBL/GenBank/DDBJ whole genome shotgun (WGS) entry which is preliminary data.</text>
</comment>
<dbReference type="AlphaFoldDB" id="A0A645A978"/>
<proteinExistence type="inferred from homology"/>
<dbReference type="EMBL" id="VSSQ01012653">
    <property type="protein sequence ID" value="MPM49739.1"/>
    <property type="molecule type" value="Genomic_DNA"/>
</dbReference>
<keyword evidence="4 6" id="KW-0067">ATP-binding</keyword>
<sequence>MIQATNLTFSYNREQPYILHDISFNIPVGEYVSVVGENGSGKTTLMKLILGFIKPSGGSILNKAQRIGYVPQKNDFSGVNFPITVYEVLDSYRHLLKLPDSRIVYELLDIVNLRSQTKSLMGDLSGGQHQKVLIARALMGNPDLLILDEPSTGIDIGSQKEIYQLIRKMNQEKHLTIISVEHNLEAAVTYSTLIYHLADGHGHFCTPDKYIKEYQRNRIGVIDNA</sequence>
<dbReference type="InterPro" id="IPR027417">
    <property type="entry name" value="P-loop_NTPase"/>
</dbReference>
<evidence type="ECO:0000256" key="3">
    <source>
        <dbReference type="ARBA" id="ARBA00022741"/>
    </source>
</evidence>
<dbReference type="EC" id="3.6.3.-" evidence="6"/>
<dbReference type="Gene3D" id="3.40.50.300">
    <property type="entry name" value="P-loop containing nucleotide triphosphate hydrolases"/>
    <property type="match status" value="1"/>
</dbReference>
<evidence type="ECO:0000256" key="1">
    <source>
        <dbReference type="ARBA" id="ARBA00005417"/>
    </source>
</evidence>
<dbReference type="PROSITE" id="PS50893">
    <property type="entry name" value="ABC_TRANSPORTER_2"/>
    <property type="match status" value="1"/>
</dbReference>
<accession>A0A645A978</accession>
<keyword evidence="2" id="KW-0813">Transport</keyword>
<dbReference type="InterPro" id="IPR050153">
    <property type="entry name" value="Metal_Ion_Import_ABC"/>
</dbReference>
<dbReference type="GO" id="GO:0016887">
    <property type="term" value="F:ATP hydrolysis activity"/>
    <property type="evidence" value="ECO:0007669"/>
    <property type="project" value="InterPro"/>
</dbReference>
<comment type="similarity">
    <text evidence="1">Belongs to the ABC transporter superfamily.</text>
</comment>
<evidence type="ECO:0000313" key="6">
    <source>
        <dbReference type="EMBL" id="MPM49739.1"/>
    </source>
</evidence>
<dbReference type="SUPFAM" id="SSF52540">
    <property type="entry name" value="P-loop containing nucleoside triphosphate hydrolases"/>
    <property type="match status" value="1"/>
</dbReference>
<protein>
    <submittedName>
        <fullName evidence="6">High-affinity zinc uptake system ATP-binding protein ZnuC</fullName>
        <ecNumber evidence="6">3.6.3.-</ecNumber>
    </submittedName>
</protein>
<evidence type="ECO:0000259" key="5">
    <source>
        <dbReference type="PROSITE" id="PS50893"/>
    </source>
</evidence>
<dbReference type="GO" id="GO:0005524">
    <property type="term" value="F:ATP binding"/>
    <property type="evidence" value="ECO:0007669"/>
    <property type="project" value="UniProtKB-KW"/>
</dbReference>
<feature type="domain" description="ABC transporter" evidence="5">
    <location>
        <begin position="2"/>
        <end position="224"/>
    </location>
</feature>
<dbReference type="InterPro" id="IPR003439">
    <property type="entry name" value="ABC_transporter-like_ATP-bd"/>
</dbReference>
<gene>
    <name evidence="6" type="primary">znuC_19</name>
    <name evidence="6" type="ORF">SDC9_96470</name>
</gene>
<reference evidence="6" key="1">
    <citation type="submission" date="2019-08" db="EMBL/GenBank/DDBJ databases">
        <authorList>
            <person name="Kucharzyk K."/>
            <person name="Murdoch R.W."/>
            <person name="Higgins S."/>
            <person name="Loffler F."/>
        </authorList>
    </citation>
    <scope>NUCLEOTIDE SEQUENCE</scope>
</reference>
<evidence type="ECO:0000256" key="4">
    <source>
        <dbReference type="ARBA" id="ARBA00022840"/>
    </source>
</evidence>
<name>A0A645A978_9ZZZZ</name>
<keyword evidence="3" id="KW-0547">Nucleotide-binding</keyword>
<dbReference type="PANTHER" id="PTHR42734:SF17">
    <property type="entry name" value="METAL TRANSPORT SYSTEM ATP-BINDING PROTEIN TM_0124-RELATED"/>
    <property type="match status" value="1"/>
</dbReference>
<dbReference type="SMART" id="SM00382">
    <property type="entry name" value="AAA"/>
    <property type="match status" value="1"/>
</dbReference>
<organism evidence="6">
    <name type="scientific">bioreactor metagenome</name>
    <dbReference type="NCBI Taxonomy" id="1076179"/>
    <lineage>
        <taxon>unclassified sequences</taxon>
        <taxon>metagenomes</taxon>
        <taxon>ecological metagenomes</taxon>
    </lineage>
</organism>
<dbReference type="PANTHER" id="PTHR42734">
    <property type="entry name" value="METAL TRANSPORT SYSTEM ATP-BINDING PROTEIN TM_0124-RELATED"/>
    <property type="match status" value="1"/>
</dbReference>
<dbReference type="InterPro" id="IPR003593">
    <property type="entry name" value="AAA+_ATPase"/>
</dbReference>
<evidence type="ECO:0000256" key="2">
    <source>
        <dbReference type="ARBA" id="ARBA00022448"/>
    </source>
</evidence>
<dbReference type="Pfam" id="PF00005">
    <property type="entry name" value="ABC_tran"/>
    <property type="match status" value="1"/>
</dbReference>